<sequence>MASKSRAQKTFDFDPRIVDCWTCCRHHPRQLIHRASSFYDISAGQPFSYYSNYEFDLSAKLRYFTNTINYWQFALHHAFSTKTSTGDRINCQRALRLRQGKPSFRCAIFLSAGSPAVDFESLREGHNVVLPLAKMAEVIDMPTVHVWGKTDPYADAARELSMLCRSDTKSVFVHSGGHEVPGAGSKDAVTSIVNVIRRTTLLAQS</sequence>
<accession>A0A2J6R0T0</accession>
<reference evidence="3 4" key="1">
    <citation type="submission" date="2016-04" db="EMBL/GenBank/DDBJ databases">
        <title>A degradative enzymes factory behind the ericoid mycorrhizal symbiosis.</title>
        <authorList>
            <consortium name="DOE Joint Genome Institute"/>
            <person name="Martino E."/>
            <person name="Morin E."/>
            <person name="Grelet G."/>
            <person name="Kuo A."/>
            <person name="Kohler A."/>
            <person name="Daghino S."/>
            <person name="Barry K."/>
            <person name="Choi C."/>
            <person name="Cichocki N."/>
            <person name="Clum A."/>
            <person name="Copeland A."/>
            <person name="Hainaut M."/>
            <person name="Haridas S."/>
            <person name="Labutti K."/>
            <person name="Lindquist E."/>
            <person name="Lipzen A."/>
            <person name="Khouja H.-R."/>
            <person name="Murat C."/>
            <person name="Ohm R."/>
            <person name="Olson A."/>
            <person name="Spatafora J."/>
            <person name="Veneault-Fourrey C."/>
            <person name="Henrissat B."/>
            <person name="Grigoriev I."/>
            <person name="Martin F."/>
            <person name="Perotto S."/>
        </authorList>
    </citation>
    <scope>NUCLEOTIDE SEQUENCE [LARGE SCALE GENOMIC DNA]</scope>
    <source>
        <strain evidence="3 4">F</strain>
    </source>
</reference>
<dbReference type="Proteomes" id="UP000235786">
    <property type="component" value="Unassembled WGS sequence"/>
</dbReference>
<protein>
    <recommendedName>
        <fullName evidence="2">Serine hydrolase domain-containing protein</fullName>
    </recommendedName>
</protein>
<dbReference type="Pfam" id="PF03959">
    <property type="entry name" value="FSH1"/>
    <property type="match status" value="1"/>
</dbReference>
<keyword evidence="1" id="KW-0378">Hydrolase</keyword>
<dbReference type="InterPro" id="IPR005645">
    <property type="entry name" value="FSH-like_dom"/>
</dbReference>
<dbReference type="InterPro" id="IPR050593">
    <property type="entry name" value="LovG"/>
</dbReference>
<dbReference type="PANTHER" id="PTHR48070:SF6">
    <property type="entry name" value="ESTERASE OVCA2"/>
    <property type="match status" value="1"/>
</dbReference>
<evidence type="ECO:0000259" key="2">
    <source>
        <dbReference type="Pfam" id="PF03959"/>
    </source>
</evidence>
<feature type="domain" description="Serine hydrolase" evidence="2">
    <location>
        <begin position="96"/>
        <end position="182"/>
    </location>
</feature>
<dbReference type="GO" id="GO:0019748">
    <property type="term" value="P:secondary metabolic process"/>
    <property type="evidence" value="ECO:0007669"/>
    <property type="project" value="TreeGrafter"/>
</dbReference>
<dbReference type="GO" id="GO:0005737">
    <property type="term" value="C:cytoplasm"/>
    <property type="evidence" value="ECO:0007669"/>
    <property type="project" value="TreeGrafter"/>
</dbReference>
<dbReference type="PANTHER" id="PTHR48070">
    <property type="entry name" value="ESTERASE OVCA2"/>
    <property type="match status" value="1"/>
</dbReference>
<dbReference type="OrthoDB" id="2094269at2759"/>
<gene>
    <name evidence="3" type="ORF">L207DRAFT_590987</name>
</gene>
<organism evidence="3 4">
    <name type="scientific">Hyaloscypha variabilis (strain UAMH 11265 / GT02V1 / F)</name>
    <name type="common">Meliniomyces variabilis</name>
    <dbReference type="NCBI Taxonomy" id="1149755"/>
    <lineage>
        <taxon>Eukaryota</taxon>
        <taxon>Fungi</taxon>
        <taxon>Dikarya</taxon>
        <taxon>Ascomycota</taxon>
        <taxon>Pezizomycotina</taxon>
        <taxon>Leotiomycetes</taxon>
        <taxon>Helotiales</taxon>
        <taxon>Hyaloscyphaceae</taxon>
        <taxon>Hyaloscypha</taxon>
        <taxon>Hyaloscypha variabilis</taxon>
    </lineage>
</organism>
<dbReference type="InterPro" id="IPR029058">
    <property type="entry name" value="AB_hydrolase_fold"/>
</dbReference>
<name>A0A2J6R0T0_HYAVF</name>
<keyword evidence="4" id="KW-1185">Reference proteome</keyword>
<proteinExistence type="predicted"/>
<dbReference type="Gene3D" id="3.40.50.1820">
    <property type="entry name" value="alpha/beta hydrolase"/>
    <property type="match status" value="1"/>
</dbReference>
<dbReference type="GO" id="GO:0005634">
    <property type="term" value="C:nucleus"/>
    <property type="evidence" value="ECO:0007669"/>
    <property type="project" value="TreeGrafter"/>
</dbReference>
<dbReference type="AlphaFoldDB" id="A0A2J6R0T0"/>
<evidence type="ECO:0000313" key="4">
    <source>
        <dbReference type="Proteomes" id="UP000235786"/>
    </source>
</evidence>
<dbReference type="EMBL" id="KZ613960">
    <property type="protein sequence ID" value="PMD32115.1"/>
    <property type="molecule type" value="Genomic_DNA"/>
</dbReference>
<dbReference type="GO" id="GO:0016787">
    <property type="term" value="F:hydrolase activity"/>
    <property type="evidence" value="ECO:0007669"/>
    <property type="project" value="UniProtKB-KW"/>
</dbReference>
<evidence type="ECO:0000256" key="1">
    <source>
        <dbReference type="ARBA" id="ARBA00022801"/>
    </source>
</evidence>
<evidence type="ECO:0000313" key="3">
    <source>
        <dbReference type="EMBL" id="PMD32115.1"/>
    </source>
</evidence>